<feature type="non-terminal residue" evidence="1">
    <location>
        <position position="1"/>
    </location>
</feature>
<dbReference type="GO" id="GO:0003729">
    <property type="term" value="F:mRNA binding"/>
    <property type="evidence" value="ECO:0007669"/>
    <property type="project" value="TreeGrafter"/>
</dbReference>
<evidence type="ECO:0000313" key="1">
    <source>
        <dbReference type="EMBL" id="GFH27738.1"/>
    </source>
</evidence>
<gene>
    <name evidence="1" type="ORF">HaLaN_26112</name>
</gene>
<dbReference type="EMBL" id="BLLF01003597">
    <property type="protein sequence ID" value="GFH27738.1"/>
    <property type="molecule type" value="Genomic_DNA"/>
</dbReference>
<dbReference type="Proteomes" id="UP000485058">
    <property type="component" value="Unassembled WGS sequence"/>
</dbReference>
<name>A0A6A0A5H8_HAELA</name>
<dbReference type="PANTHER" id="PTHR43979:SF1">
    <property type="entry name" value="PRE-MRNA-PROCESSING FACTOR 17"/>
    <property type="match status" value="1"/>
</dbReference>
<dbReference type="InterPro" id="IPR015943">
    <property type="entry name" value="WD40/YVTN_repeat-like_dom_sf"/>
</dbReference>
<evidence type="ECO:0000313" key="2">
    <source>
        <dbReference type="Proteomes" id="UP000485058"/>
    </source>
</evidence>
<dbReference type="Gene3D" id="2.130.10.10">
    <property type="entry name" value="YVTN repeat-like/Quinoprotein amine dehydrogenase"/>
    <property type="match status" value="1"/>
</dbReference>
<dbReference type="GO" id="GO:0000398">
    <property type="term" value="P:mRNA splicing, via spliceosome"/>
    <property type="evidence" value="ECO:0007669"/>
    <property type="project" value="InterPro"/>
</dbReference>
<sequence length="110" mass="12514">MWEYGVPVELKNFADPSMQSIPACCMNVDKQMWLGQSQDNQIVSYSSAKGEKFRFQKNKVFKGHNTAGYACTVNFSPDSKYVLSGDSKGRCFFWEWAHPQKVRPAPPLTL</sequence>
<reference evidence="1 2" key="1">
    <citation type="submission" date="2020-02" db="EMBL/GenBank/DDBJ databases">
        <title>Draft genome sequence of Haematococcus lacustris strain NIES-144.</title>
        <authorList>
            <person name="Morimoto D."/>
            <person name="Nakagawa S."/>
            <person name="Yoshida T."/>
            <person name="Sawayama S."/>
        </authorList>
    </citation>
    <scope>NUCLEOTIDE SEQUENCE [LARGE SCALE GENOMIC DNA]</scope>
    <source>
        <strain evidence="1 2">NIES-144</strain>
    </source>
</reference>
<protein>
    <submittedName>
        <fullName evidence="1">WD_REPEATS_REGION domain-containing protein</fullName>
    </submittedName>
</protein>
<dbReference type="InterPro" id="IPR032847">
    <property type="entry name" value="PRPF17"/>
</dbReference>
<keyword evidence="2" id="KW-1185">Reference proteome</keyword>
<dbReference type="GO" id="GO:0071013">
    <property type="term" value="C:catalytic step 2 spliceosome"/>
    <property type="evidence" value="ECO:0007669"/>
    <property type="project" value="InterPro"/>
</dbReference>
<dbReference type="AlphaFoldDB" id="A0A6A0A5H8"/>
<accession>A0A6A0A5H8</accession>
<organism evidence="1 2">
    <name type="scientific">Haematococcus lacustris</name>
    <name type="common">Green alga</name>
    <name type="synonym">Haematococcus pluvialis</name>
    <dbReference type="NCBI Taxonomy" id="44745"/>
    <lineage>
        <taxon>Eukaryota</taxon>
        <taxon>Viridiplantae</taxon>
        <taxon>Chlorophyta</taxon>
        <taxon>core chlorophytes</taxon>
        <taxon>Chlorophyceae</taxon>
        <taxon>CS clade</taxon>
        <taxon>Chlamydomonadales</taxon>
        <taxon>Haematococcaceae</taxon>
        <taxon>Haematococcus</taxon>
    </lineage>
</organism>
<proteinExistence type="predicted"/>
<dbReference type="SUPFAM" id="SSF50978">
    <property type="entry name" value="WD40 repeat-like"/>
    <property type="match status" value="1"/>
</dbReference>
<dbReference type="InterPro" id="IPR036322">
    <property type="entry name" value="WD40_repeat_dom_sf"/>
</dbReference>
<comment type="caution">
    <text evidence="1">The sequence shown here is derived from an EMBL/GenBank/DDBJ whole genome shotgun (WGS) entry which is preliminary data.</text>
</comment>
<dbReference type="PANTHER" id="PTHR43979">
    <property type="entry name" value="PRE-MRNA-PROCESSING FACTOR 17"/>
    <property type="match status" value="1"/>
</dbReference>